<evidence type="ECO:0000313" key="2">
    <source>
        <dbReference type="Proteomes" id="UP001056120"/>
    </source>
</evidence>
<evidence type="ECO:0000313" key="1">
    <source>
        <dbReference type="EMBL" id="KAI3819479.1"/>
    </source>
</evidence>
<reference evidence="1 2" key="2">
    <citation type="journal article" date="2022" name="Mol. Ecol. Resour.">
        <title>The genomes of chicory, endive, great burdock and yacon provide insights into Asteraceae paleo-polyploidization history and plant inulin production.</title>
        <authorList>
            <person name="Fan W."/>
            <person name="Wang S."/>
            <person name="Wang H."/>
            <person name="Wang A."/>
            <person name="Jiang F."/>
            <person name="Liu H."/>
            <person name="Zhao H."/>
            <person name="Xu D."/>
            <person name="Zhang Y."/>
        </authorList>
    </citation>
    <scope>NUCLEOTIDE SEQUENCE [LARGE SCALE GENOMIC DNA]</scope>
    <source>
        <strain evidence="2">cv. Yunnan</strain>
        <tissue evidence="1">Leaves</tissue>
    </source>
</reference>
<dbReference type="EMBL" id="CM042021">
    <property type="protein sequence ID" value="KAI3819479.1"/>
    <property type="molecule type" value="Genomic_DNA"/>
</dbReference>
<protein>
    <submittedName>
        <fullName evidence="1">Uncharacterized protein</fullName>
    </submittedName>
</protein>
<reference evidence="2" key="1">
    <citation type="journal article" date="2022" name="Mol. Ecol. Resour.">
        <title>The genomes of chicory, endive, great burdock and yacon provide insights into Asteraceae palaeo-polyploidization history and plant inulin production.</title>
        <authorList>
            <person name="Fan W."/>
            <person name="Wang S."/>
            <person name="Wang H."/>
            <person name="Wang A."/>
            <person name="Jiang F."/>
            <person name="Liu H."/>
            <person name="Zhao H."/>
            <person name="Xu D."/>
            <person name="Zhang Y."/>
        </authorList>
    </citation>
    <scope>NUCLEOTIDE SEQUENCE [LARGE SCALE GENOMIC DNA]</scope>
    <source>
        <strain evidence="2">cv. Yunnan</strain>
    </source>
</reference>
<proteinExistence type="predicted"/>
<comment type="caution">
    <text evidence="1">The sequence shown here is derived from an EMBL/GenBank/DDBJ whole genome shotgun (WGS) entry which is preliminary data.</text>
</comment>
<dbReference type="Proteomes" id="UP001056120">
    <property type="component" value="Linkage Group LG04"/>
</dbReference>
<organism evidence="1 2">
    <name type="scientific">Smallanthus sonchifolius</name>
    <dbReference type="NCBI Taxonomy" id="185202"/>
    <lineage>
        <taxon>Eukaryota</taxon>
        <taxon>Viridiplantae</taxon>
        <taxon>Streptophyta</taxon>
        <taxon>Embryophyta</taxon>
        <taxon>Tracheophyta</taxon>
        <taxon>Spermatophyta</taxon>
        <taxon>Magnoliopsida</taxon>
        <taxon>eudicotyledons</taxon>
        <taxon>Gunneridae</taxon>
        <taxon>Pentapetalae</taxon>
        <taxon>asterids</taxon>
        <taxon>campanulids</taxon>
        <taxon>Asterales</taxon>
        <taxon>Asteraceae</taxon>
        <taxon>Asteroideae</taxon>
        <taxon>Heliantheae alliance</taxon>
        <taxon>Millerieae</taxon>
        <taxon>Smallanthus</taxon>
    </lineage>
</organism>
<name>A0ACB9JGL7_9ASTR</name>
<sequence length="76" mass="8681">MNLNFKTLIPVSLPVFSLALSPFRFLPPSPRTGATSRNFYTDRRKMSDAVVQARRRCYAEMQWSGKVGRCGGQAWR</sequence>
<gene>
    <name evidence="1" type="ORF">L1987_13318</name>
</gene>
<keyword evidence="2" id="KW-1185">Reference proteome</keyword>
<accession>A0ACB9JGL7</accession>